<dbReference type="Gene3D" id="3.10.129.10">
    <property type="entry name" value="Hotdog Thioesterase"/>
    <property type="match status" value="1"/>
</dbReference>
<dbReference type="Proteomes" id="UP001356308">
    <property type="component" value="Unassembled WGS sequence"/>
</dbReference>
<dbReference type="PANTHER" id="PTHR30272">
    <property type="entry name" value="3-HYDROXYACYL-[ACYL-CARRIER-PROTEIN] DEHYDRATASE"/>
    <property type="match status" value="1"/>
</dbReference>
<dbReference type="InterPro" id="IPR013114">
    <property type="entry name" value="FabA_FabZ"/>
</dbReference>
<proteinExistence type="predicted"/>
<dbReference type="SUPFAM" id="SSF54637">
    <property type="entry name" value="Thioesterase/thiol ester dehydrase-isomerase"/>
    <property type="match status" value="1"/>
</dbReference>
<gene>
    <name evidence="2" type="ORF">V1I91_06935</name>
</gene>
<dbReference type="InterPro" id="IPR029069">
    <property type="entry name" value="HotDog_dom_sf"/>
</dbReference>
<comment type="caution">
    <text evidence="2">The sequence shown here is derived from an EMBL/GenBank/DDBJ whole genome shotgun (WGS) entry which is preliminary data.</text>
</comment>
<keyword evidence="3" id="KW-1185">Reference proteome</keyword>
<dbReference type="RefSeq" id="WP_272650618.1">
    <property type="nucleotide sequence ID" value="NZ_JAZDDG010000003.1"/>
</dbReference>
<dbReference type="PANTHER" id="PTHR30272:SF1">
    <property type="entry name" value="3-HYDROXYACYL-[ACYL-CARRIER-PROTEIN] DEHYDRATASE"/>
    <property type="match status" value="1"/>
</dbReference>
<evidence type="ECO:0000313" key="3">
    <source>
        <dbReference type="Proteomes" id="UP001356308"/>
    </source>
</evidence>
<name>A0ABU7IS46_9FLAO</name>
<dbReference type="EMBL" id="JAZDDG010000003">
    <property type="protein sequence ID" value="MEE1975797.1"/>
    <property type="molecule type" value="Genomic_DNA"/>
</dbReference>
<evidence type="ECO:0000313" key="2">
    <source>
        <dbReference type="EMBL" id="MEE1975797.1"/>
    </source>
</evidence>
<dbReference type="CDD" id="cd00493">
    <property type="entry name" value="FabA_FabZ"/>
    <property type="match status" value="1"/>
</dbReference>
<accession>A0ABU7IS46</accession>
<reference evidence="2 3" key="1">
    <citation type="submission" date="2024-01" db="EMBL/GenBank/DDBJ databases">
        <title>Maribacter spp. originated from different algae showed divergent polysaccharides utilization ability.</title>
        <authorList>
            <person name="Wang H."/>
            <person name="Wu Y."/>
        </authorList>
    </citation>
    <scope>NUCLEOTIDE SEQUENCE [LARGE SCALE GENOMIC DNA]</scope>
    <source>
        <strain evidence="2 3">PR1</strain>
    </source>
</reference>
<sequence length="149" mass="16918">MDEKDILSLLPYEHPFLFVDELLEVHEEGTKGAFTFEENLDFYKGHFKDNPITPGVILTECCAQIGLVCLGIYLLQEESLSPGNIQIGMSSSEMEFLKPVFPGERVTVVSNKMYYRFHKLKCKVKMFDAQNNLICKGTLAGMLKVKTDE</sequence>
<evidence type="ECO:0000256" key="1">
    <source>
        <dbReference type="ARBA" id="ARBA00023239"/>
    </source>
</evidence>
<keyword evidence="1" id="KW-0456">Lyase</keyword>
<dbReference type="Pfam" id="PF07977">
    <property type="entry name" value="FabA"/>
    <property type="match status" value="1"/>
</dbReference>
<protein>
    <submittedName>
        <fullName evidence="2">FabA/FabZ family ACP-dehydratase</fullName>
    </submittedName>
</protein>
<organism evidence="2 3">
    <name type="scientific">Maribacter cobaltidurans</name>
    <dbReference type="NCBI Taxonomy" id="1178778"/>
    <lineage>
        <taxon>Bacteria</taxon>
        <taxon>Pseudomonadati</taxon>
        <taxon>Bacteroidota</taxon>
        <taxon>Flavobacteriia</taxon>
        <taxon>Flavobacteriales</taxon>
        <taxon>Flavobacteriaceae</taxon>
        <taxon>Maribacter</taxon>
    </lineage>
</organism>